<evidence type="ECO:0000256" key="8">
    <source>
        <dbReference type="PIRSR" id="PIRSR000077-4"/>
    </source>
</evidence>
<evidence type="ECO:0000256" key="3">
    <source>
        <dbReference type="ARBA" id="ARBA00022982"/>
    </source>
</evidence>
<feature type="domain" description="Thioredoxin" evidence="9">
    <location>
        <begin position="1"/>
        <end position="107"/>
    </location>
</feature>
<dbReference type="Pfam" id="PF00085">
    <property type="entry name" value="Thioredoxin"/>
    <property type="match status" value="1"/>
</dbReference>
<feature type="site" description="Contributes to redox potential value" evidence="7">
    <location>
        <position position="32"/>
    </location>
</feature>
<evidence type="ECO:0000259" key="9">
    <source>
        <dbReference type="PROSITE" id="PS51352"/>
    </source>
</evidence>
<dbReference type="PANTHER" id="PTHR45663">
    <property type="entry name" value="GEO12009P1"/>
    <property type="match status" value="1"/>
</dbReference>
<dbReference type="SUPFAM" id="SSF52833">
    <property type="entry name" value="Thioredoxin-like"/>
    <property type="match status" value="1"/>
</dbReference>
<dbReference type="GO" id="GO:0015035">
    <property type="term" value="F:protein-disulfide reductase activity"/>
    <property type="evidence" value="ECO:0007669"/>
    <property type="project" value="InterPro"/>
</dbReference>
<keyword evidence="5 8" id="KW-0676">Redox-active center</keyword>
<dbReference type="InterPro" id="IPR017937">
    <property type="entry name" value="Thioredoxin_CS"/>
</dbReference>
<organism evidence="10">
    <name type="scientific">Membranoptera tenuis</name>
    <dbReference type="NCBI Taxonomy" id="158698"/>
    <lineage>
        <taxon>Eukaryota</taxon>
        <taxon>Rhodophyta</taxon>
        <taxon>Florideophyceae</taxon>
        <taxon>Rhodymeniophycidae</taxon>
        <taxon>Ceramiales</taxon>
        <taxon>Delesseriaceae</taxon>
        <taxon>Membranoptera</taxon>
    </lineage>
</organism>
<feature type="disulfide bond" description="Redox-active" evidence="8">
    <location>
        <begin position="31"/>
        <end position="34"/>
    </location>
</feature>
<evidence type="ECO:0000256" key="6">
    <source>
        <dbReference type="PIRNR" id="PIRNR000077"/>
    </source>
</evidence>
<sequence length="115" mass="12850">MSVFKVKDASFDEEVIQANCPVIVDFWAPWCGPCRMIAPVIDQIADDYKNIIKVVKINTDENPTTSTEYSIRSIPTVMIFINGQKVDTVIGAVPKSTLLNALNKHLNKQNKQSII</sequence>
<feature type="site" description="Deprotonates C-terminal active site Cys" evidence="7">
    <location>
        <position position="25"/>
    </location>
</feature>
<dbReference type="InterPro" id="IPR013766">
    <property type="entry name" value="Thioredoxin_domain"/>
</dbReference>
<evidence type="ECO:0000256" key="5">
    <source>
        <dbReference type="ARBA" id="ARBA00023284"/>
    </source>
</evidence>
<comment type="function">
    <text evidence="1">Participates in various redox reactions through the reversible oxidation of its active center dithiol to a disulfide and catalyzes dithiol-disulfide exchange reactions.</text>
</comment>
<name>A0A1L1YAB8_9FLOR</name>
<evidence type="ECO:0000256" key="1">
    <source>
        <dbReference type="ARBA" id="ARBA00003318"/>
    </source>
</evidence>
<feature type="active site" description="Nucleophile" evidence="7">
    <location>
        <position position="31"/>
    </location>
</feature>
<proteinExistence type="inferred from homology"/>
<reference evidence="10" key="1">
    <citation type="submission" date="2015-01" db="EMBL/GenBank/DDBJ databases">
        <title>Molecular Investigation of Pacific North American Membranoptera.</title>
        <authorList>
            <person name="Hughey J.R."/>
            <person name="Hommersand M.H."/>
            <person name="Miller K.A."/>
            <person name="Fuller T."/>
            <person name="Lin S.-M."/>
            <person name="Gabrielson P.W."/>
        </authorList>
    </citation>
    <scope>NUCLEOTIDE SEQUENCE</scope>
</reference>
<dbReference type="PANTHER" id="PTHR45663:SF11">
    <property type="entry name" value="GEO12009P1"/>
    <property type="match status" value="1"/>
</dbReference>
<dbReference type="PROSITE" id="PS51352">
    <property type="entry name" value="THIOREDOXIN_2"/>
    <property type="match status" value="1"/>
</dbReference>
<evidence type="ECO:0000256" key="7">
    <source>
        <dbReference type="PIRSR" id="PIRSR000077-1"/>
    </source>
</evidence>
<dbReference type="RefSeq" id="YP_009332952.1">
    <property type="nucleotide sequence ID" value="NC_032399.1"/>
</dbReference>
<evidence type="ECO:0000256" key="4">
    <source>
        <dbReference type="ARBA" id="ARBA00023157"/>
    </source>
</evidence>
<gene>
    <name evidence="10" type="primary">trxA</name>
</gene>
<dbReference type="GeneID" id="30690157"/>
<dbReference type="EMBL" id="KP675983">
    <property type="protein sequence ID" value="AKL79208.1"/>
    <property type="molecule type" value="Genomic_DNA"/>
</dbReference>
<dbReference type="AlphaFoldDB" id="A0A1L1YAB8"/>
<comment type="similarity">
    <text evidence="6">Belongs to the thioredoxin family.</text>
</comment>
<keyword evidence="4 8" id="KW-1015">Disulfide bond</keyword>
<feature type="site" description="Contributes to redox potential value" evidence="7">
    <location>
        <position position="33"/>
    </location>
</feature>
<keyword evidence="10" id="KW-0934">Plastid</keyword>
<evidence type="ECO:0000313" key="10">
    <source>
        <dbReference type="EMBL" id="AKL79208.1"/>
    </source>
</evidence>
<dbReference type="PIRSF" id="PIRSF000077">
    <property type="entry name" value="Thioredoxin"/>
    <property type="match status" value="1"/>
</dbReference>
<dbReference type="Gene3D" id="3.40.30.10">
    <property type="entry name" value="Glutaredoxin"/>
    <property type="match status" value="1"/>
</dbReference>
<geneLocation type="plastid" evidence="10"/>
<dbReference type="PROSITE" id="PS00194">
    <property type="entry name" value="THIOREDOXIN_1"/>
    <property type="match status" value="1"/>
</dbReference>
<dbReference type="InterPro" id="IPR005746">
    <property type="entry name" value="Thioredoxin"/>
</dbReference>
<keyword evidence="3" id="KW-0249">Electron transport</keyword>
<dbReference type="InterPro" id="IPR036249">
    <property type="entry name" value="Thioredoxin-like_sf"/>
</dbReference>
<dbReference type="PRINTS" id="PR00421">
    <property type="entry name" value="THIOREDOXIN"/>
</dbReference>
<dbReference type="NCBIfam" id="TIGR01068">
    <property type="entry name" value="thioredoxin"/>
    <property type="match status" value="1"/>
</dbReference>
<keyword evidence="2" id="KW-0813">Transport</keyword>
<evidence type="ECO:0000256" key="2">
    <source>
        <dbReference type="ARBA" id="ARBA00022448"/>
    </source>
</evidence>
<dbReference type="CDD" id="cd02947">
    <property type="entry name" value="TRX_family"/>
    <property type="match status" value="1"/>
</dbReference>
<accession>A0A1L1YAB8</accession>
<protein>
    <recommendedName>
        <fullName evidence="6">Thioredoxin</fullName>
    </recommendedName>
</protein>
<feature type="active site" description="Nucleophile" evidence="7">
    <location>
        <position position="34"/>
    </location>
</feature>
<dbReference type="GO" id="GO:0005737">
    <property type="term" value="C:cytoplasm"/>
    <property type="evidence" value="ECO:0007669"/>
    <property type="project" value="TreeGrafter"/>
</dbReference>
<dbReference type="FunFam" id="3.40.30.10:FF:000001">
    <property type="entry name" value="Thioredoxin"/>
    <property type="match status" value="1"/>
</dbReference>